<evidence type="ECO:0000256" key="4">
    <source>
        <dbReference type="RuleBase" id="RU365069"/>
    </source>
</evidence>
<keyword evidence="3 4" id="KW-0268">Exocytosis</keyword>
<proteinExistence type="inferred from homology"/>
<dbReference type="GO" id="GO:0015031">
    <property type="term" value="P:protein transport"/>
    <property type="evidence" value="ECO:0007669"/>
    <property type="project" value="UniProtKB-KW"/>
</dbReference>
<dbReference type="STRING" id="109895.A0A507E783"/>
<evidence type="ECO:0000256" key="1">
    <source>
        <dbReference type="ARBA" id="ARBA00010578"/>
    </source>
</evidence>
<evidence type="ECO:0000256" key="2">
    <source>
        <dbReference type="ARBA" id="ARBA00022448"/>
    </source>
</evidence>
<dbReference type="PANTHER" id="PTHR13043:SF1">
    <property type="entry name" value="EXOCYST COMPLEX COMPONENT 2"/>
    <property type="match status" value="1"/>
</dbReference>
<dbReference type="GO" id="GO:0000145">
    <property type="term" value="C:exocyst"/>
    <property type="evidence" value="ECO:0007669"/>
    <property type="project" value="UniProtKB-UniRule"/>
</dbReference>
<evidence type="ECO:0000256" key="3">
    <source>
        <dbReference type="ARBA" id="ARBA00022483"/>
    </source>
</evidence>
<feature type="region of interest" description="Disordered" evidence="5">
    <location>
        <begin position="1"/>
        <end position="79"/>
    </location>
</feature>
<dbReference type="GO" id="GO:0006893">
    <property type="term" value="P:Golgi to plasma membrane transport"/>
    <property type="evidence" value="ECO:0007669"/>
    <property type="project" value="UniProtKB-UniRule"/>
</dbReference>
<feature type="compositionally biased region" description="Basic and acidic residues" evidence="5">
    <location>
        <begin position="62"/>
        <end position="71"/>
    </location>
</feature>
<evidence type="ECO:0000259" key="6">
    <source>
        <dbReference type="Pfam" id="PF15469"/>
    </source>
</evidence>
<feature type="domain" description="Exocyst complex component EXOC2/Sec5 N-terminal" evidence="6">
    <location>
        <begin position="138"/>
        <end position="1142"/>
    </location>
</feature>
<reference evidence="7 8" key="1">
    <citation type="journal article" date="2019" name="Sci. Rep.">
        <title>Comparative genomics of chytrid fungi reveal insights into the obligate biotrophic and pathogenic lifestyle of Synchytrium endobioticum.</title>
        <authorList>
            <person name="van de Vossenberg B.T.L.H."/>
            <person name="Warris S."/>
            <person name="Nguyen H.D.T."/>
            <person name="van Gent-Pelzer M.P.E."/>
            <person name="Joly D.L."/>
            <person name="van de Geest H.C."/>
            <person name="Bonants P.J.M."/>
            <person name="Smith D.S."/>
            <person name="Levesque C.A."/>
            <person name="van der Lee T.A.J."/>
        </authorList>
    </citation>
    <scope>NUCLEOTIDE SEQUENCE [LARGE SCALE GENOMIC DNA]</scope>
    <source>
        <strain evidence="7 8">CBS 809.83</strain>
    </source>
</reference>
<evidence type="ECO:0000256" key="5">
    <source>
        <dbReference type="SAM" id="MobiDB-lite"/>
    </source>
</evidence>
<keyword evidence="8" id="KW-1185">Reference proteome</keyword>
<keyword evidence="4" id="KW-0653">Protein transport</keyword>
<dbReference type="AlphaFoldDB" id="A0A507E783"/>
<protein>
    <recommendedName>
        <fullName evidence="4">Exocyst complex component SEC5</fullName>
    </recommendedName>
</protein>
<organism evidence="7 8">
    <name type="scientific">Powellomyces hirtus</name>
    <dbReference type="NCBI Taxonomy" id="109895"/>
    <lineage>
        <taxon>Eukaryota</taxon>
        <taxon>Fungi</taxon>
        <taxon>Fungi incertae sedis</taxon>
        <taxon>Chytridiomycota</taxon>
        <taxon>Chytridiomycota incertae sedis</taxon>
        <taxon>Chytridiomycetes</taxon>
        <taxon>Spizellomycetales</taxon>
        <taxon>Powellomycetaceae</taxon>
        <taxon>Powellomyces</taxon>
    </lineage>
</organism>
<dbReference type="EMBL" id="QEAQ01000027">
    <property type="protein sequence ID" value="TPX59237.1"/>
    <property type="molecule type" value="Genomic_DNA"/>
</dbReference>
<dbReference type="Pfam" id="PF15469">
    <property type="entry name" value="Sec5"/>
    <property type="match status" value="1"/>
</dbReference>
<accession>A0A507E783</accession>
<comment type="function">
    <text evidence="4">Component of the exocyst complex involved in the docking of exocytic vesicles with fusion sites on the plasma membrane.</text>
</comment>
<dbReference type="InterPro" id="IPR029175">
    <property type="entry name" value="EXOC2/Sec5"/>
</dbReference>
<dbReference type="GO" id="GO:0006887">
    <property type="term" value="P:exocytosis"/>
    <property type="evidence" value="ECO:0007669"/>
    <property type="project" value="UniProtKB-KW"/>
</dbReference>
<comment type="subunit">
    <text evidence="4">Component of the exocyst complex.</text>
</comment>
<evidence type="ECO:0000313" key="7">
    <source>
        <dbReference type="EMBL" id="TPX59237.1"/>
    </source>
</evidence>
<feature type="compositionally biased region" description="Acidic residues" evidence="5">
    <location>
        <begin position="40"/>
        <end position="61"/>
    </location>
</feature>
<dbReference type="PANTHER" id="PTHR13043">
    <property type="entry name" value="EXOCYST COMPLEX COMPONENT SEC5"/>
    <property type="match status" value="1"/>
</dbReference>
<feature type="compositionally biased region" description="Polar residues" evidence="5">
    <location>
        <begin position="1"/>
        <end position="10"/>
    </location>
</feature>
<feature type="region of interest" description="Disordered" evidence="5">
    <location>
        <begin position="1077"/>
        <end position="1116"/>
    </location>
</feature>
<keyword evidence="2 4" id="KW-0813">Transport</keyword>
<feature type="region of interest" description="Disordered" evidence="5">
    <location>
        <begin position="99"/>
        <end position="139"/>
    </location>
</feature>
<sequence>MSVASRSTASAPRVSARQAHNLRDDDEDDQEDGRDKSSESENDNEGDEDDDNDDDDDDDDERDRRSHDQKRPVASWSVEEQDSVMEFYGLKTMYPQTWSDTRDQQSSDGNIPASDPLFPTSNPTPAPPVDDAPLDTSDPLGIRDSVIRHRGRRPTSHTHTESLAGPTTDARLDPLSSLLISSRTFDAKLFLRQVHRATSYRDLETGAENLKDAIGQKEDVIKNLVKTHFAKFVSAKSTIDSFYDQMKARNLISSQDYGIAPFDNAIDAVQIDATTLYKPLLTRRTQAEKIRSTLAVLSQWKFFFNLPSMLRTYLNKKKYDALVRDYQKGAYLMHMSFGEQNQNRRMNNNSSTTTATIPNAKEKDALLPIHHKLVFEKVWSEVTAIVEKAREKLFARLSENWVRLEVQEKYLTFLIDLKAEPDPVHMYLEKQYEWIQSRLANAYEEHVRVLEALANADTTSSRRPASVFTLAELRRALNIVRSQEFEVAYADDLHIQQLRATHKLIRTLTTILTDTLPEFWKLCRMYCGGRLVKKPNLNAAGETAGSADATYKKRRLDAKKLDMCHTRIATLVGAFTTMLAKAFWTDVPLRNIRAVVDAERTPTLTDATSTATPTLIVSDTDSPPQPSITAASASSTPLPQLPFHHAAFLTAHPLTACFFFIKIMAELVRCQDQFRAIRIVGDEEIAAALARGVASVRERAVVVVCEGVVDESRAFHKYEDWSFEQDTTTTTTTATAPLTSTSASLLPSTSAPAPPLSTASQPLNAIHALTTDSTTLLKLFYRMHTYVLRCLHRIVNVKSTTTTNSNSYSNSNNTNTSPAAAADHGKVKTCFDASMFAILDGLLWGAVCGETSYQAEKGVCGGGGVPGYETRALMGNTPIWKRRVKDLDIAQTDVRILVTLCNLQYLRKQAVPKLVALYHDKFGASTSGPDYQNLHTAMLRLDSLLFSNYIRRTASPLSSVIRNGVLFEGLDWAGLTRPQEVRPYVFRLLLHLVAVHATVSAVSRALVRRVLQDLFLNLAADLLDAVRKVAEFSWGGLLQATLETQFIHQTLTPYETEATTHLLALVYDSIERGAGTDFEKATSDDHNDPDSEPTTTPHRSTHTRSHSQSHPPTQAQKDELLARVKLLLTDAKRATSVQFSCFREVAA</sequence>
<feature type="region of interest" description="Disordered" evidence="5">
    <location>
        <begin position="614"/>
        <end position="634"/>
    </location>
</feature>
<dbReference type="Proteomes" id="UP000318582">
    <property type="component" value="Unassembled WGS sequence"/>
</dbReference>
<dbReference type="InterPro" id="IPR039481">
    <property type="entry name" value="EXOC2/Sec5_N_dom"/>
</dbReference>
<comment type="similarity">
    <text evidence="1 4">Belongs to the SEC5 family.</text>
</comment>
<name>A0A507E783_9FUNG</name>
<feature type="compositionally biased region" description="Basic and acidic residues" evidence="5">
    <location>
        <begin position="1077"/>
        <end position="1089"/>
    </location>
</feature>
<gene>
    <name evidence="7" type="ORF">PhCBS80983_g02582</name>
</gene>
<comment type="caution">
    <text evidence="7">The sequence shown here is derived from an EMBL/GenBank/DDBJ whole genome shotgun (WGS) entry which is preliminary data.</text>
</comment>
<evidence type="ECO:0000313" key="8">
    <source>
        <dbReference type="Proteomes" id="UP000318582"/>
    </source>
</evidence>